<dbReference type="GO" id="GO:0008713">
    <property type="term" value="F:ADP-heptose-lipopolysaccharide heptosyltransferase activity"/>
    <property type="evidence" value="ECO:0007669"/>
    <property type="project" value="TreeGrafter"/>
</dbReference>
<dbReference type="Pfam" id="PF01075">
    <property type="entry name" value="Glyco_transf_9"/>
    <property type="match status" value="1"/>
</dbReference>
<dbReference type="PANTHER" id="PTHR30160">
    <property type="entry name" value="TETRAACYLDISACCHARIDE 4'-KINASE-RELATED"/>
    <property type="match status" value="1"/>
</dbReference>
<evidence type="ECO:0000256" key="1">
    <source>
        <dbReference type="ARBA" id="ARBA00022676"/>
    </source>
</evidence>
<dbReference type="PANTHER" id="PTHR30160:SF1">
    <property type="entry name" value="LIPOPOLYSACCHARIDE 1,2-N-ACETYLGLUCOSAMINETRANSFERASE-RELATED"/>
    <property type="match status" value="1"/>
</dbReference>
<dbReference type="GO" id="GO:0005829">
    <property type="term" value="C:cytosol"/>
    <property type="evidence" value="ECO:0007669"/>
    <property type="project" value="TreeGrafter"/>
</dbReference>
<accession>A0AAC9MZT6</accession>
<sequence>MAVSDSVLVLRALGIGDLLTGIPALRALRRHHPDARLVLAAPENLRALVDLIDAVDELLPTAGLGALHWSEAPPAVAVNLHGQGPQSIRDLRKVRPGTLLTHRHPDYRGVPGLEWRDDVHEVDRWCRLLDFGGMDADRADLHLPRPAGSSPRPGAVVIHPGAAYPARRWPPDRYVEVARALRSEGHEVVITGSPAEQDSATDIARAAGLPDSAVLAGRTDLAGLARLVADATLVICGDTGVGHLATAFSTPSVLLFGPTPPKLWGPPATAEQHIALWVGDVGDPHADRPHSGLLMLLPNRVLAAAHELLPDRVHHG</sequence>
<gene>
    <name evidence="3" type="ORF">TL08_19595</name>
</gene>
<protein>
    <submittedName>
        <fullName evidence="3">ADP-heptose:LPS heptosyltransferase</fullName>
    </submittedName>
</protein>
<dbReference type="Proteomes" id="UP000095210">
    <property type="component" value="Chromosome"/>
</dbReference>
<dbReference type="AlphaFoldDB" id="A0AAC9MZT6"/>
<dbReference type="GO" id="GO:0009244">
    <property type="term" value="P:lipopolysaccharide core region biosynthetic process"/>
    <property type="evidence" value="ECO:0007669"/>
    <property type="project" value="TreeGrafter"/>
</dbReference>
<dbReference type="InterPro" id="IPR002201">
    <property type="entry name" value="Glyco_trans_9"/>
</dbReference>
<dbReference type="Gene3D" id="3.40.50.2000">
    <property type="entry name" value="Glycogen Phosphorylase B"/>
    <property type="match status" value="2"/>
</dbReference>
<dbReference type="RefSeq" id="WP_084643262.1">
    <property type="nucleotide sequence ID" value="NZ_CP014859.1"/>
</dbReference>
<reference evidence="4" key="1">
    <citation type="submission" date="2016-03" db="EMBL/GenBank/DDBJ databases">
        <title>Complete genome sequence of the type strain Actinoalloteichus hymeniacidonis DSM 45092.</title>
        <authorList>
            <person name="Schaffert L."/>
            <person name="Albersmeier A."/>
            <person name="Winkler A."/>
            <person name="Kalinowski J."/>
            <person name="Zotchev S."/>
            <person name="Ruckert C."/>
        </authorList>
    </citation>
    <scope>NUCLEOTIDE SEQUENCE [LARGE SCALE GENOMIC DNA]</scope>
    <source>
        <strain evidence="4">HPA177(T) (DSM 45092(T))</strain>
    </source>
</reference>
<dbReference type="CDD" id="cd03789">
    <property type="entry name" value="GT9_LPS_heptosyltransferase"/>
    <property type="match status" value="1"/>
</dbReference>
<keyword evidence="1" id="KW-0328">Glycosyltransferase</keyword>
<dbReference type="KEGG" id="ahm:TL08_19595"/>
<dbReference type="InterPro" id="IPR051199">
    <property type="entry name" value="LPS_LOS_Heptosyltrfase"/>
</dbReference>
<dbReference type="EMBL" id="CP014859">
    <property type="protein sequence ID" value="AOS64710.1"/>
    <property type="molecule type" value="Genomic_DNA"/>
</dbReference>
<organism evidence="3 4">
    <name type="scientific">Actinoalloteichus hymeniacidonis</name>
    <dbReference type="NCBI Taxonomy" id="340345"/>
    <lineage>
        <taxon>Bacteria</taxon>
        <taxon>Bacillati</taxon>
        <taxon>Actinomycetota</taxon>
        <taxon>Actinomycetes</taxon>
        <taxon>Pseudonocardiales</taxon>
        <taxon>Pseudonocardiaceae</taxon>
        <taxon>Actinoalloteichus</taxon>
    </lineage>
</organism>
<proteinExistence type="predicted"/>
<dbReference type="SUPFAM" id="SSF53756">
    <property type="entry name" value="UDP-Glycosyltransferase/glycogen phosphorylase"/>
    <property type="match status" value="1"/>
</dbReference>
<keyword evidence="2" id="KW-0808">Transferase</keyword>
<evidence type="ECO:0000313" key="4">
    <source>
        <dbReference type="Proteomes" id="UP000095210"/>
    </source>
</evidence>
<evidence type="ECO:0000256" key="2">
    <source>
        <dbReference type="ARBA" id="ARBA00022679"/>
    </source>
</evidence>
<evidence type="ECO:0000313" key="3">
    <source>
        <dbReference type="EMBL" id="AOS64710.1"/>
    </source>
</evidence>
<name>A0AAC9MZT6_9PSEU</name>
<keyword evidence="4" id="KW-1185">Reference proteome</keyword>